<keyword evidence="2" id="KW-1133">Transmembrane helix</keyword>
<proteinExistence type="predicted"/>
<gene>
    <name evidence="4" type="ORF">FHX41_1164</name>
</gene>
<feature type="compositionally biased region" description="Low complexity" evidence="1">
    <location>
        <begin position="239"/>
        <end position="279"/>
    </location>
</feature>
<keyword evidence="5" id="KW-1185">Reference proteome</keyword>
<dbReference type="PROSITE" id="PS51318">
    <property type="entry name" value="TAT"/>
    <property type="match status" value="1"/>
</dbReference>
<dbReference type="RefSeq" id="WP_141966526.1">
    <property type="nucleotide sequence ID" value="NZ_VFPO01000001.1"/>
</dbReference>
<evidence type="ECO:0000256" key="1">
    <source>
        <dbReference type="SAM" id="MobiDB-lite"/>
    </source>
</evidence>
<protein>
    <recommendedName>
        <fullName evidence="6">LPXTG-motif cell wall-anchored protein</fullName>
    </recommendedName>
</protein>
<name>A0A543IAD9_9ACTN</name>
<feature type="transmembrane region" description="Helical" evidence="2">
    <location>
        <begin position="208"/>
        <end position="231"/>
    </location>
</feature>
<evidence type="ECO:0000256" key="2">
    <source>
        <dbReference type="SAM" id="Phobius"/>
    </source>
</evidence>
<evidence type="ECO:0000313" key="5">
    <source>
        <dbReference type="Proteomes" id="UP000316706"/>
    </source>
</evidence>
<comment type="caution">
    <text evidence="4">The sequence shown here is derived from an EMBL/GenBank/DDBJ whole genome shotgun (WGS) entry which is preliminary data.</text>
</comment>
<keyword evidence="2" id="KW-0472">Membrane</keyword>
<feature type="chain" id="PRO_5022206612" description="LPXTG-motif cell wall-anchored protein" evidence="3">
    <location>
        <begin position="32"/>
        <end position="297"/>
    </location>
</feature>
<dbReference type="EMBL" id="VFPO01000001">
    <property type="protein sequence ID" value="TQM67548.1"/>
    <property type="molecule type" value="Genomic_DNA"/>
</dbReference>
<feature type="region of interest" description="Disordered" evidence="1">
    <location>
        <begin position="151"/>
        <end position="207"/>
    </location>
</feature>
<dbReference type="InterPro" id="IPR006311">
    <property type="entry name" value="TAT_signal"/>
</dbReference>
<keyword evidence="2" id="KW-0812">Transmembrane</keyword>
<keyword evidence="3" id="KW-0732">Signal</keyword>
<sequence>MKNSSRRIVASGALTLALAPAFGLAAAPAHADVDLEVVAEGITESGYYVDSKAKYYGSDGAQELLRQAQGRSVPVFVAILPAGNDAGQVLQQLPALMERKGTYAVLAGDQLRVSSNSLPDSQVKAAYRKAVQNSKGKPDLALLRFVQTLPESKYAPPKPGRPGNDGRPAPETPPAKVQQEEELTLAESQPTGPAEGAPQAAPKDDGSAMPFLLGGGLVAVAAAGAGGFLLWRRRSLTPSAAPGAPGAAAASGAPGAPGAADAPGQAPAPEAQPSAGAPGTAEASGPGESKPEPPKDA</sequence>
<evidence type="ECO:0000256" key="3">
    <source>
        <dbReference type="SAM" id="SignalP"/>
    </source>
</evidence>
<dbReference type="Proteomes" id="UP000316706">
    <property type="component" value="Unassembled WGS sequence"/>
</dbReference>
<evidence type="ECO:0000313" key="4">
    <source>
        <dbReference type="EMBL" id="TQM67548.1"/>
    </source>
</evidence>
<evidence type="ECO:0008006" key="6">
    <source>
        <dbReference type="Google" id="ProtNLM"/>
    </source>
</evidence>
<feature type="region of interest" description="Disordered" evidence="1">
    <location>
        <begin position="239"/>
        <end position="297"/>
    </location>
</feature>
<dbReference type="OrthoDB" id="3473486at2"/>
<accession>A0A543IAD9</accession>
<feature type="signal peptide" evidence="3">
    <location>
        <begin position="1"/>
        <end position="31"/>
    </location>
</feature>
<dbReference type="AlphaFoldDB" id="A0A543IAD9"/>
<organism evidence="4 5">
    <name type="scientific">Actinomadura hallensis</name>
    <dbReference type="NCBI Taxonomy" id="337895"/>
    <lineage>
        <taxon>Bacteria</taxon>
        <taxon>Bacillati</taxon>
        <taxon>Actinomycetota</taxon>
        <taxon>Actinomycetes</taxon>
        <taxon>Streptosporangiales</taxon>
        <taxon>Thermomonosporaceae</taxon>
        <taxon>Actinomadura</taxon>
    </lineage>
</organism>
<reference evidence="4 5" key="1">
    <citation type="submission" date="2019-06" db="EMBL/GenBank/DDBJ databases">
        <title>Sequencing the genomes of 1000 actinobacteria strains.</title>
        <authorList>
            <person name="Klenk H.-P."/>
        </authorList>
    </citation>
    <scope>NUCLEOTIDE SEQUENCE [LARGE SCALE GENOMIC DNA]</scope>
    <source>
        <strain evidence="4 5">DSM 45043</strain>
    </source>
</reference>